<evidence type="ECO:0000313" key="2">
    <source>
        <dbReference type="Proteomes" id="UP000616769"/>
    </source>
</evidence>
<sequence length="60" mass="7063">MGFVFAPIKQYKKKSLDFKNRIKAKVSVSEKLYSNRHQNRTNFIAKVTEDGEKKNFLVNQ</sequence>
<accession>A0A132ADI1</accession>
<organism evidence="1 2">
    <name type="scientific">Sarcoptes scabiei</name>
    <name type="common">Itch mite</name>
    <name type="synonym">Acarus scabiei</name>
    <dbReference type="NCBI Taxonomy" id="52283"/>
    <lineage>
        <taxon>Eukaryota</taxon>
        <taxon>Metazoa</taxon>
        <taxon>Ecdysozoa</taxon>
        <taxon>Arthropoda</taxon>
        <taxon>Chelicerata</taxon>
        <taxon>Arachnida</taxon>
        <taxon>Acari</taxon>
        <taxon>Acariformes</taxon>
        <taxon>Sarcoptiformes</taxon>
        <taxon>Astigmata</taxon>
        <taxon>Psoroptidia</taxon>
        <taxon>Sarcoptoidea</taxon>
        <taxon>Sarcoptidae</taxon>
        <taxon>Sarcoptinae</taxon>
        <taxon>Sarcoptes</taxon>
    </lineage>
</organism>
<dbReference type="EMBL" id="JXLN01013027">
    <property type="protein sequence ID" value="KPM09032.1"/>
    <property type="molecule type" value="Genomic_DNA"/>
</dbReference>
<name>A0A132ADI1_SARSC</name>
<reference evidence="1 2" key="1">
    <citation type="journal article" date="2015" name="Parasit. Vectors">
        <title>Draft genome of the scabies mite.</title>
        <authorList>
            <person name="Rider S.D.Jr."/>
            <person name="Morgan M.S."/>
            <person name="Arlian L.G."/>
        </authorList>
    </citation>
    <scope>NUCLEOTIDE SEQUENCE [LARGE SCALE GENOMIC DNA]</scope>
    <source>
        <strain evidence="1">Arlian Lab</strain>
    </source>
</reference>
<gene>
    <name evidence="1" type="ORF">QR98_0075610</name>
</gene>
<dbReference type="VEuPathDB" id="VectorBase:SSCA008784"/>
<proteinExistence type="predicted"/>
<dbReference type="Proteomes" id="UP000616769">
    <property type="component" value="Unassembled WGS sequence"/>
</dbReference>
<dbReference type="AlphaFoldDB" id="A0A132ADI1"/>
<protein>
    <submittedName>
        <fullName evidence="1">Uncharacterized protein</fullName>
    </submittedName>
</protein>
<evidence type="ECO:0000313" key="1">
    <source>
        <dbReference type="EMBL" id="KPM09032.1"/>
    </source>
</evidence>
<comment type="caution">
    <text evidence="1">The sequence shown here is derived from an EMBL/GenBank/DDBJ whole genome shotgun (WGS) entry which is preliminary data.</text>
</comment>